<organism evidence="1 2">
    <name type="scientific">Lysinibacillus tabacifolii</name>
    <dbReference type="NCBI Taxonomy" id="1173107"/>
    <lineage>
        <taxon>Bacteria</taxon>
        <taxon>Bacillati</taxon>
        <taxon>Bacillota</taxon>
        <taxon>Bacilli</taxon>
        <taxon>Bacillales</taxon>
        <taxon>Bacillaceae</taxon>
        <taxon>Lysinibacillus</taxon>
    </lineage>
</organism>
<name>A0ABY2T0M5_9BACI</name>
<dbReference type="RefSeq" id="WP_108030869.1">
    <property type="nucleotide sequence ID" value="NZ_PYUE01000007.1"/>
</dbReference>
<accession>A0ABY2T0M5</accession>
<dbReference type="InterPro" id="IPR014729">
    <property type="entry name" value="Rossmann-like_a/b/a_fold"/>
</dbReference>
<evidence type="ECO:0000313" key="2">
    <source>
        <dbReference type="Proteomes" id="UP000308330"/>
    </source>
</evidence>
<sequence>MQVDNNKETTVERETRIRKIWEGERTFQASISNRSANKPFVFYEGPPTANNTCVKRVHSEGALCVSKRE</sequence>
<gene>
    <name evidence="1" type="ORF">FC748_07125</name>
</gene>
<dbReference type="Gene3D" id="3.40.50.620">
    <property type="entry name" value="HUPs"/>
    <property type="match status" value="1"/>
</dbReference>
<proteinExistence type="predicted"/>
<evidence type="ECO:0000313" key="1">
    <source>
        <dbReference type="EMBL" id="TKI47433.1"/>
    </source>
</evidence>
<comment type="caution">
    <text evidence="1">The sequence shown here is derived from an EMBL/GenBank/DDBJ whole genome shotgun (WGS) entry which is preliminary data.</text>
</comment>
<dbReference type="SUPFAM" id="SSF52374">
    <property type="entry name" value="Nucleotidylyl transferase"/>
    <property type="match status" value="1"/>
</dbReference>
<dbReference type="EMBL" id="SZPT01000002">
    <property type="protein sequence ID" value="TKI47433.1"/>
    <property type="molecule type" value="Genomic_DNA"/>
</dbReference>
<dbReference type="Proteomes" id="UP000308330">
    <property type="component" value="Unassembled WGS sequence"/>
</dbReference>
<protein>
    <submittedName>
        <fullName evidence="1">Uncharacterized protein</fullName>
    </submittedName>
</protein>
<keyword evidence="2" id="KW-1185">Reference proteome</keyword>
<reference evidence="1 2" key="1">
    <citation type="submission" date="2019-04" db="EMBL/GenBank/DDBJ databases">
        <title>Lysinibacillus genome sequencing.</title>
        <authorList>
            <person name="Dunlap C."/>
        </authorList>
    </citation>
    <scope>NUCLEOTIDE SEQUENCE [LARGE SCALE GENOMIC DNA]</scope>
    <source>
        <strain evidence="1 2">KCTC 33042</strain>
    </source>
</reference>